<evidence type="ECO:0000313" key="2">
    <source>
        <dbReference type="EMBL" id="EOB02255.1"/>
    </source>
</evidence>
<name>R0LKP6_ANAPL</name>
<feature type="compositionally biased region" description="Basic and acidic residues" evidence="1">
    <location>
        <begin position="215"/>
        <end position="227"/>
    </location>
</feature>
<evidence type="ECO:0000256" key="1">
    <source>
        <dbReference type="SAM" id="MobiDB-lite"/>
    </source>
</evidence>
<feature type="region of interest" description="Disordered" evidence="1">
    <location>
        <begin position="141"/>
        <end position="243"/>
    </location>
</feature>
<feature type="compositionally biased region" description="Basic and acidic residues" evidence="1">
    <location>
        <begin position="56"/>
        <end position="68"/>
    </location>
</feature>
<organism evidence="2 3">
    <name type="scientific">Anas platyrhynchos</name>
    <name type="common">Mallard</name>
    <name type="synonym">Anas boschas</name>
    <dbReference type="NCBI Taxonomy" id="8839"/>
    <lineage>
        <taxon>Eukaryota</taxon>
        <taxon>Metazoa</taxon>
        <taxon>Chordata</taxon>
        <taxon>Craniata</taxon>
        <taxon>Vertebrata</taxon>
        <taxon>Euteleostomi</taxon>
        <taxon>Archelosauria</taxon>
        <taxon>Archosauria</taxon>
        <taxon>Dinosauria</taxon>
        <taxon>Saurischia</taxon>
        <taxon>Theropoda</taxon>
        <taxon>Coelurosauria</taxon>
        <taxon>Aves</taxon>
        <taxon>Neognathae</taxon>
        <taxon>Galloanserae</taxon>
        <taxon>Anseriformes</taxon>
        <taxon>Anatidae</taxon>
        <taxon>Anatinae</taxon>
        <taxon>Anas</taxon>
    </lineage>
</organism>
<accession>R0LKP6</accession>
<protein>
    <submittedName>
        <fullName evidence="2">Uncharacterized protein</fullName>
    </submittedName>
</protein>
<keyword evidence="3" id="KW-1185">Reference proteome</keyword>
<sequence>MSSDCAPRTTAGIPSRLGATSPDRAPWNDAGKGRSPNPGHDGVPNRVTGSQMLAERSNKRGFPGERAGDQSSSWSVTPEKRRAGANEARTWLFRDGGAGGFATGLWETSLMLQARPFGHPEPVPAPPSCSTATPVQERLFPALTSPSPALKIQEMCRRRGNTGENDDKLQRKGLAEQKSQSPPAAAGQQPDQKASSSFSPKRRQELGEAPGATTGRDRGRAAAREAGGEGAGAPRQLAHRSLA</sequence>
<feature type="compositionally biased region" description="Polar residues" evidence="1">
    <location>
        <begin position="189"/>
        <end position="199"/>
    </location>
</feature>
<feature type="region of interest" description="Disordered" evidence="1">
    <location>
        <begin position="1"/>
        <end position="89"/>
    </location>
</feature>
<dbReference type="AlphaFoldDB" id="R0LKP6"/>
<proteinExistence type="predicted"/>
<evidence type="ECO:0000313" key="3">
    <source>
        <dbReference type="Proteomes" id="UP000296049"/>
    </source>
</evidence>
<gene>
    <name evidence="2" type="ORF">Anapl_10638</name>
</gene>
<feature type="compositionally biased region" description="Basic and acidic residues" evidence="1">
    <location>
        <begin position="165"/>
        <end position="175"/>
    </location>
</feature>
<feature type="region of interest" description="Disordered" evidence="1">
    <location>
        <begin position="117"/>
        <end position="136"/>
    </location>
</feature>
<dbReference type="EMBL" id="KB742978">
    <property type="protein sequence ID" value="EOB02255.1"/>
    <property type="molecule type" value="Genomic_DNA"/>
</dbReference>
<reference evidence="3" key="1">
    <citation type="journal article" date="2013" name="Nat. Genet.">
        <title>The duck genome and transcriptome provide insight into an avian influenza virus reservoir species.</title>
        <authorList>
            <person name="Huang Y."/>
            <person name="Li Y."/>
            <person name="Burt D.W."/>
            <person name="Chen H."/>
            <person name="Zhang Y."/>
            <person name="Qian W."/>
            <person name="Kim H."/>
            <person name="Gan S."/>
            <person name="Zhao Y."/>
            <person name="Li J."/>
            <person name="Yi K."/>
            <person name="Feng H."/>
            <person name="Zhu P."/>
            <person name="Li B."/>
            <person name="Liu Q."/>
            <person name="Fairley S."/>
            <person name="Magor K.E."/>
            <person name="Du Z."/>
            <person name="Hu X."/>
            <person name="Goodman L."/>
            <person name="Tafer H."/>
            <person name="Vignal A."/>
            <person name="Lee T."/>
            <person name="Kim K.W."/>
            <person name="Sheng Z."/>
            <person name="An Y."/>
            <person name="Searle S."/>
            <person name="Herrero J."/>
            <person name="Groenen M.A."/>
            <person name="Crooijmans R.P."/>
            <person name="Faraut T."/>
            <person name="Cai Q."/>
            <person name="Webster R.G."/>
            <person name="Aldridge J.R."/>
            <person name="Warren W.C."/>
            <person name="Bartschat S."/>
            <person name="Kehr S."/>
            <person name="Marz M."/>
            <person name="Stadler P.F."/>
            <person name="Smith J."/>
            <person name="Kraus R.H."/>
            <person name="Zhao Y."/>
            <person name="Ren L."/>
            <person name="Fei J."/>
            <person name="Morisson M."/>
            <person name="Kaiser P."/>
            <person name="Griffin D.K."/>
            <person name="Rao M."/>
            <person name="Pitel F."/>
            <person name="Wang J."/>
            <person name="Li N."/>
        </authorList>
    </citation>
    <scope>NUCLEOTIDE SEQUENCE [LARGE SCALE GENOMIC DNA]</scope>
</reference>
<dbReference type="Proteomes" id="UP000296049">
    <property type="component" value="Unassembled WGS sequence"/>
</dbReference>